<feature type="compositionally biased region" description="Basic and acidic residues" evidence="3">
    <location>
        <begin position="300"/>
        <end position="314"/>
    </location>
</feature>
<name>A0A7S3K0Z0_9STRA</name>
<proteinExistence type="inferred from homology"/>
<feature type="compositionally biased region" description="Acidic residues" evidence="3">
    <location>
        <begin position="436"/>
        <end position="453"/>
    </location>
</feature>
<dbReference type="PANTHER" id="PTHR23331:SF1">
    <property type="entry name" value="WASH COMPLEX SUBUNIT 1"/>
    <property type="match status" value="1"/>
</dbReference>
<gene>
    <name evidence="5" type="ORF">ALAG00032_LOCUS10141</name>
</gene>
<dbReference type="EMBL" id="HBIJ01015170">
    <property type="protein sequence ID" value="CAE0369378.1"/>
    <property type="molecule type" value="Transcribed_RNA"/>
</dbReference>
<feature type="region of interest" description="Disordered" evidence="3">
    <location>
        <begin position="223"/>
        <end position="453"/>
    </location>
</feature>
<evidence type="ECO:0000259" key="4">
    <source>
        <dbReference type="Pfam" id="PF11945"/>
    </source>
</evidence>
<organism evidence="5">
    <name type="scientific">Aureoumbra lagunensis</name>
    <dbReference type="NCBI Taxonomy" id="44058"/>
    <lineage>
        <taxon>Eukaryota</taxon>
        <taxon>Sar</taxon>
        <taxon>Stramenopiles</taxon>
        <taxon>Ochrophyta</taxon>
        <taxon>Pelagophyceae</taxon>
        <taxon>Pelagomonadales</taxon>
        <taxon>Aureoumbra</taxon>
    </lineage>
</organism>
<feature type="domain" description="WASH1 WAHD" evidence="4">
    <location>
        <begin position="6"/>
        <end position="227"/>
    </location>
</feature>
<dbReference type="Pfam" id="PF11945">
    <property type="entry name" value="WASH_WAHD"/>
    <property type="match status" value="1"/>
</dbReference>
<evidence type="ECO:0000256" key="3">
    <source>
        <dbReference type="SAM" id="MobiDB-lite"/>
    </source>
</evidence>
<dbReference type="GO" id="GO:0071203">
    <property type="term" value="C:WASH complex"/>
    <property type="evidence" value="ECO:0007669"/>
    <property type="project" value="InterPro"/>
</dbReference>
<feature type="compositionally biased region" description="Pro residues" evidence="3">
    <location>
        <begin position="257"/>
        <end position="277"/>
    </location>
</feature>
<dbReference type="GO" id="GO:0032456">
    <property type="term" value="P:endocytic recycling"/>
    <property type="evidence" value="ECO:0007669"/>
    <property type="project" value="TreeGrafter"/>
</dbReference>
<reference evidence="5" key="1">
    <citation type="submission" date="2021-01" db="EMBL/GenBank/DDBJ databases">
        <authorList>
            <person name="Corre E."/>
            <person name="Pelletier E."/>
            <person name="Niang G."/>
            <person name="Scheremetjew M."/>
            <person name="Finn R."/>
            <person name="Kale V."/>
            <person name="Holt S."/>
            <person name="Cochrane G."/>
            <person name="Meng A."/>
            <person name="Brown T."/>
            <person name="Cohen L."/>
        </authorList>
    </citation>
    <scope>NUCLEOTIDE SEQUENCE</scope>
    <source>
        <strain evidence="5">CCMP1510</strain>
    </source>
</reference>
<dbReference type="InterPro" id="IPR021854">
    <property type="entry name" value="WASH1_WAHD"/>
</dbReference>
<comment type="similarity">
    <text evidence="1">Belongs to the WASH1 family.</text>
</comment>
<evidence type="ECO:0000256" key="2">
    <source>
        <dbReference type="ARBA" id="ARBA00023203"/>
    </source>
</evidence>
<dbReference type="GO" id="GO:0005829">
    <property type="term" value="C:cytosol"/>
    <property type="evidence" value="ECO:0007669"/>
    <property type="project" value="GOC"/>
</dbReference>
<dbReference type="GO" id="GO:0043014">
    <property type="term" value="F:alpha-tubulin binding"/>
    <property type="evidence" value="ECO:0007669"/>
    <property type="project" value="InterPro"/>
</dbReference>
<evidence type="ECO:0000313" key="5">
    <source>
        <dbReference type="EMBL" id="CAE0369378.1"/>
    </source>
</evidence>
<dbReference type="GO" id="GO:0034314">
    <property type="term" value="P:Arp2/3 complex-mediated actin nucleation"/>
    <property type="evidence" value="ECO:0007669"/>
    <property type="project" value="InterPro"/>
</dbReference>
<protein>
    <recommendedName>
        <fullName evidence="4">WASH1 WAHD domain-containing protein</fullName>
    </recommendedName>
</protein>
<dbReference type="GO" id="GO:0042147">
    <property type="term" value="P:retrograde transport, endosome to Golgi"/>
    <property type="evidence" value="ECO:0007669"/>
    <property type="project" value="TreeGrafter"/>
</dbReference>
<dbReference type="GO" id="GO:0006887">
    <property type="term" value="P:exocytosis"/>
    <property type="evidence" value="ECO:0007669"/>
    <property type="project" value="TreeGrafter"/>
</dbReference>
<accession>A0A7S3K0Z0</accession>
<dbReference type="GO" id="GO:0055037">
    <property type="term" value="C:recycling endosome"/>
    <property type="evidence" value="ECO:0007669"/>
    <property type="project" value="TreeGrafter"/>
</dbReference>
<dbReference type="GO" id="GO:0043015">
    <property type="term" value="F:gamma-tubulin binding"/>
    <property type="evidence" value="ECO:0007669"/>
    <property type="project" value="TreeGrafter"/>
</dbReference>
<evidence type="ECO:0000256" key="1">
    <source>
        <dbReference type="ARBA" id="ARBA00005602"/>
    </source>
</evidence>
<dbReference type="AlphaFoldDB" id="A0A7S3K0Z0"/>
<dbReference type="InterPro" id="IPR028290">
    <property type="entry name" value="WASH1"/>
</dbReference>
<dbReference type="PANTHER" id="PTHR23331">
    <property type="entry name" value="CXYORF1"/>
    <property type="match status" value="1"/>
</dbReference>
<dbReference type="GO" id="GO:0003779">
    <property type="term" value="F:actin binding"/>
    <property type="evidence" value="ECO:0007669"/>
    <property type="project" value="UniProtKB-KW"/>
</dbReference>
<sequence>MSEARKKRATTVMSTSRYPEIKEINKSLVRASGSIWLASDEGAALGELDDDENCALVMEKNSLGTASLELWTRLNPRRQERAPQLRMEDEGLAEPPQDIKSCAALLLFNTNGYTPYRGNYQYGTDNLAGRQVSVNEPQEHKDDDAKLAEAPETILKGLELPDVAQLDYQYKPEMGEMTRLDLPENLPLPDIADVSFAGGADLPAIAPSIHRIGAADFLPSLPQDDSPVATVSAPSSNVIPPPPPPPTLATEEDKASEPPPPPPPPPQVNATKPPVPVPEHADKKTAGAKLNLMSAIKGFSVEDLKKREEEDVARAKQTKPASDQPISMLDEMRARMHRRQRALSGKEVGDQSENVSPRSRPPPPPPKSKSSALPKVVGDDDDDDNRTKQDHSIPRLKAKPMQPTQQKQPRGSLFDHDHPVLNKMLAPPWRQGDSHPDDDDDDWNDDGADDDED</sequence>
<dbReference type="GO" id="GO:0005769">
    <property type="term" value="C:early endosome"/>
    <property type="evidence" value="ECO:0007669"/>
    <property type="project" value="InterPro"/>
</dbReference>
<keyword evidence="2" id="KW-0009">Actin-binding</keyword>